<dbReference type="Proteomes" id="UP001283341">
    <property type="component" value="Unassembled WGS sequence"/>
</dbReference>
<protein>
    <recommendedName>
        <fullName evidence="4">Secreted protein</fullName>
    </recommendedName>
</protein>
<proteinExistence type="predicted"/>
<organism evidence="2 3">
    <name type="scientific">Apodospora peruviana</name>
    <dbReference type="NCBI Taxonomy" id="516989"/>
    <lineage>
        <taxon>Eukaryota</taxon>
        <taxon>Fungi</taxon>
        <taxon>Dikarya</taxon>
        <taxon>Ascomycota</taxon>
        <taxon>Pezizomycotina</taxon>
        <taxon>Sordariomycetes</taxon>
        <taxon>Sordariomycetidae</taxon>
        <taxon>Sordariales</taxon>
        <taxon>Lasiosphaeriaceae</taxon>
        <taxon>Apodospora</taxon>
    </lineage>
</organism>
<keyword evidence="1" id="KW-0732">Signal</keyword>
<evidence type="ECO:0000256" key="1">
    <source>
        <dbReference type="SAM" id="SignalP"/>
    </source>
</evidence>
<keyword evidence="3" id="KW-1185">Reference proteome</keyword>
<dbReference type="EMBL" id="JAUEDM010000006">
    <property type="protein sequence ID" value="KAK3314732.1"/>
    <property type="molecule type" value="Genomic_DNA"/>
</dbReference>
<evidence type="ECO:0000313" key="3">
    <source>
        <dbReference type="Proteomes" id="UP001283341"/>
    </source>
</evidence>
<sequence length="134" mass="14591">MPPRGKETTGTMINLGVLVVGWRPLSAVAALETPTPHDRSPIDDRKGQYIRVKADVVDPRPIQTHCKRPGLPCIRSALLVALHLLHTPLCIRLCLAIKGVPSSQQLAARLHVHTYVSCFPRTLLPACSGSYACL</sequence>
<accession>A0AAE0M0M6</accession>
<dbReference type="AlphaFoldDB" id="A0AAE0M0M6"/>
<reference evidence="2" key="1">
    <citation type="journal article" date="2023" name="Mol. Phylogenet. Evol.">
        <title>Genome-scale phylogeny and comparative genomics of the fungal order Sordariales.</title>
        <authorList>
            <person name="Hensen N."/>
            <person name="Bonometti L."/>
            <person name="Westerberg I."/>
            <person name="Brannstrom I.O."/>
            <person name="Guillou S."/>
            <person name="Cros-Aarteil S."/>
            <person name="Calhoun S."/>
            <person name="Haridas S."/>
            <person name="Kuo A."/>
            <person name="Mondo S."/>
            <person name="Pangilinan J."/>
            <person name="Riley R."/>
            <person name="LaButti K."/>
            <person name="Andreopoulos B."/>
            <person name="Lipzen A."/>
            <person name="Chen C."/>
            <person name="Yan M."/>
            <person name="Daum C."/>
            <person name="Ng V."/>
            <person name="Clum A."/>
            <person name="Steindorff A."/>
            <person name="Ohm R.A."/>
            <person name="Martin F."/>
            <person name="Silar P."/>
            <person name="Natvig D.O."/>
            <person name="Lalanne C."/>
            <person name="Gautier V."/>
            <person name="Ament-Velasquez S.L."/>
            <person name="Kruys A."/>
            <person name="Hutchinson M.I."/>
            <person name="Powell A.J."/>
            <person name="Barry K."/>
            <person name="Miller A.N."/>
            <person name="Grigoriev I.V."/>
            <person name="Debuchy R."/>
            <person name="Gladieux P."/>
            <person name="Hiltunen Thoren M."/>
            <person name="Johannesson H."/>
        </authorList>
    </citation>
    <scope>NUCLEOTIDE SEQUENCE</scope>
    <source>
        <strain evidence="2">CBS 118394</strain>
    </source>
</reference>
<evidence type="ECO:0008006" key="4">
    <source>
        <dbReference type="Google" id="ProtNLM"/>
    </source>
</evidence>
<evidence type="ECO:0000313" key="2">
    <source>
        <dbReference type="EMBL" id="KAK3314732.1"/>
    </source>
</evidence>
<feature type="chain" id="PRO_5042048024" description="Secreted protein" evidence="1">
    <location>
        <begin position="31"/>
        <end position="134"/>
    </location>
</feature>
<name>A0AAE0M0M6_9PEZI</name>
<comment type="caution">
    <text evidence="2">The sequence shown here is derived from an EMBL/GenBank/DDBJ whole genome shotgun (WGS) entry which is preliminary data.</text>
</comment>
<feature type="signal peptide" evidence="1">
    <location>
        <begin position="1"/>
        <end position="30"/>
    </location>
</feature>
<gene>
    <name evidence="2" type="ORF">B0H66DRAFT_320314</name>
</gene>
<reference evidence="2" key="2">
    <citation type="submission" date="2023-06" db="EMBL/GenBank/DDBJ databases">
        <authorList>
            <consortium name="Lawrence Berkeley National Laboratory"/>
            <person name="Haridas S."/>
            <person name="Hensen N."/>
            <person name="Bonometti L."/>
            <person name="Westerberg I."/>
            <person name="Brannstrom I.O."/>
            <person name="Guillou S."/>
            <person name="Cros-Aarteil S."/>
            <person name="Calhoun S."/>
            <person name="Kuo A."/>
            <person name="Mondo S."/>
            <person name="Pangilinan J."/>
            <person name="Riley R."/>
            <person name="Labutti K."/>
            <person name="Andreopoulos B."/>
            <person name="Lipzen A."/>
            <person name="Chen C."/>
            <person name="Yanf M."/>
            <person name="Daum C."/>
            <person name="Ng V."/>
            <person name="Clum A."/>
            <person name="Steindorff A."/>
            <person name="Ohm R."/>
            <person name="Martin F."/>
            <person name="Silar P."/>
            <person name="Natvig D."/>
            <person name="Lalanne C."/>
            <person name="Gautier V."/>
            <person name="Ament-Velasquez S.L."/>
            <person name="Kruys A."/>
            <person name="Hutchinson M.I."/>
            <person name="Powell A.J."/>
            <person name="Barry K."/>
            <person name="Miller A.N."/>
            <person name="Grigoriev I.V."/>
            <person name="Debuchy R."/>
            <person name="Gladieux P."/>
            <person name="Thoren M.H."/>
            <person name="Johannesson H."/>
        </authorList>
    </citation>
    <scope>NUCLEOTIDE SEQUENCE</scope>
    <source>
        <strain evidence="2">CBS 118394</strain>
    </source>
</reference>